<proteinExistence type="predicted"/>
<dbReference type="EMBL" id="JAKRVX010000001">
    <property type="protein sequence ID" value="MCL9815849.1"/>
    <property type="molecule type" value="Genomic_DNA"/>
</dbReference>
<reference evidence="7" key="2">
    <citation type="submission" date="2022-02" db="EMBL/GenBank/DDBJ databases">
        <authorList>
            <person name="Elcheninov A.G."/>
            <person name="Sorokin D.Y."/>
            <person name="Kublanov I.V."/>
        </authorList>
    </citation>
    <scope>NUCLEOTIDE SEQUENCE</scope>
    <source>
        <strain evidence="7">AArc-St2</strain>
    </source>
</reference>
<evidence type="ECO:0000256" key="1">
    <source>
        <dbReference type="ARBA" id="ARBA00004141"/>
    </source>
</evidence>
<protein>
    <submittedName>
        <fullName evidence="7">Energy-coupling factor transporter transmembrane protein EcfT</fullName>
    </submittedName>
</protein>
<name>A0AAE3K9A9_9EURY</name>
<sequence>MIGYRSGQTLFHRLDPRSKLLFQIAFAVVAFAYTTPRGLVALTLVAAVVALAASISVRQTLWSVRFLFPFLLGAPLIASLSVFPLEFTPADAVEPALSSYRIVLIFIVSAAYVRTTPIRDSRAAIQRTIPGKPGALLGVGVSLVFRYLPILRTELLSIRDAEAARLGSERPLRSRIELFTTAAVRRSFAHADRLSLALSTRCFAWNPTLPRLVFTKLDIPILLLSIVFLSLPVVLR</sequence>
<evidence type="ECO:0000256" key="2">
    <source>
        <dbReference type="ARBA" id="ARBA00022475"/>
    </source>
</evidence>
<dbReference type="RefSeq" id="WP_250582752.1">
    <property type="nucleotide sequence ID" value="NZ_JAKRVX010000001.1"/>
</dbReference>
<comment type="caution">
    <text evidence="7">The sequence shown here is derived from an EMBL/GenBank/DDBJ whole genome shotgun (WGS) entry which is preliminary data.</text>
</comment>
<dbReference type="PANTHER" id="PTHR34857">
    <property type="entry name" value="SLL0384 PROTEIN"/>
    <property type="match status" value="1"/>
</dbReference>
<comment type="subcellular location">
    <subcellularLocation>
        <location evidence="1">Membrane</location>
        <topology evidence="1">Multi-pass membrane protein</topology>
    </subcellularLocation>
</comment>
<evidence type="ECO:0000313" key="7">
    <source>
        <dbReference type="EMBL" id="MCL9815849.1"/>
    </source>
</evidence>
<keyword evidence="4 6" id="KW-1133">Transmembrane helix</keyword>
<reference evidence="7" key="1">
    <citation type="journal article" date="2022" name="Syst. Appl. Microbiol.">
        <title>Natronocalculus amylovorans gen. nov., sp. nov., and Natranaeroarchaeum aerophilus sp. nov., dominant culturable amylolytic natronoarchaea from hypersaline soda lakes in southwestern Siberia.</title>
        <authorList>
            <person name="Sorokin D.Y."/>
            <person name="Elcheninov A.G."/>
            <person name="Khizhniak T.V."/>
            <person name="Koenen M."/>
            <person name="Bale N.J."/>
            <person name="Damste J.S.S."/>
            <person name="Kublanov I.V."/>
        </authorList>
    </citation>
    <scope>NUCLEOTIDE SEQUENCE</scope>
    <source>
        <strain evidence="7">AArc-St2</strain>
    </source>
</reference>
<dbReference type="InterPro" id="IPR051611">
    <property type="entry name" value="ECF_transporter_component"/>
</dbReference>
<keyword evidence="3 6" id="KW-0812">Transmembrane</keyword>
<evidence type="ECO:0000256" key="6">
    <source>
        <dbReference type="SAM" id="Phobius"/>
    </source>
</evidence>
<evidence type="ECO:0000256" key="3">
    <source>
        <dbReference type="ARBA" id="ARBA00022692"/>
    </source>
</evidence>
<keyword evidence="5 6" id="KW-0472">Membrane</keyword>
<dbReference type="AlphaFoldDB" id="A0AAE3K9A9"/>
<organism evidence="7 8">
    <name type="scientific">Natronocalculus amylovorans</name>
    <dbReference type="NCBI Taxonomy" id="2917812"/>
    <lineage>
        <taxon>Archaea</taxon>
        <taxon>Methanobacteriati</taxon>
        <taxon>Methanobacteriota</taxon>
        <taxon>Stenosarchaea group</taxon>
        <taxon>Halobacteria</taxon>
        <taxon>Halobacteriales</taxon>
        <taxon>Haloferacaceae</taxon>
        <taxon>Natronocalculus</taxon>
    </lineage>
</organism>
<dbReference type="Proteomes" id="UP001203207">
    <property type="component" value="Unassembled WGS sequence"/>
</dbReference>
<dbReference type="PANTHER" id="PTHR34857:SF2">
    <property type="entry name" value="SLL0384 PROTEIN"/>
    <property type="match status" value="1"/>
</dbReference>
<evidence type="ECO:0000313" key="8">
    <source>
        <dbReference type="Proteomes" id="UP001203207"/>
    </source>
</evidence>
<dbReference type="InterPro" id="IPR003339">
    <property type="entry name" value="ABC/ECF_trnsptr_transmembrane"/>
</dbReference>
<accession>A0AAE3K9A9</accession>
<feature type="transmembrane region" description="Helical" evidence="6">
    <location>
        <begin position="20"/>
        <end position="35"/>
    </location>
</feature>
<dbReference type="GO" id="GO:0005886">
    <property type="term" value="C:plasma membrane"/>
    <property type="evidence" value="ECO:0007669"/>
    <property type="project" value="UniProtKB-ARBA"/>
</dbReference>
<dbReference type="CDD" id="cd16914">
    <property type="entry name" value="EcfT"/>
    <property type="match status" value="1"/>
</dbReference>
<feature type="transmembrane region" description="Helical" evidence="6">
    <location>
        <begin position="64"/>
        <end position="85"/>
    </location>
</feature>
<keyword evidence="2" id="KW-1003">Cell membrane</keyword>
<dbReference type="Pfam" id="PF02361">
    <property type="entry name" value="CbiQ"/>
    <property type="match status" value="1"/>
</dbReference>
<feature type="transmembrane region" description="Helical" evidence="6">
    <location>
        <begin position="134"/>
        <end position="151"/>
    </location>
</feature>
<evidence type="ECO:0000256" key="4">
    <source>
        <dbReference type="ARBA" id="ARBA00022989"/>
    </source>
</evidence>
<gene>
    <name evidence="7" type="ORF">AArcSt2_02730</name>
</gene>
<feature type="transmembrane region" description="Helical" evidence="6">
    <location>
        <begin position="97"/>
        <end position="113"/>
    </location>
</feature>
<feature type="transmembrane region" description="Helical" evidence="6">
    <location>
        <begin position="217"/>
        <end position="235"/>
    </location>
</feature>
<keyword evidence="8" id="KW-1185">Reference proteome</keyword>
<evidence type="ECO:0000256" key="5">
    <source>
        <dbReference type="ARBA" id="ARBA00023136"/>
    </source>
</evidence>